<reference evidence="3" key="1">
    <citation type="submission" date="2016-10" db="EMBL/GenBank/DDBJ databases">
        <authorList>
            <person name="Varghese N."/>
            <person name="Submissions S."/>
        </authorList>
    </citation>
    <scope>NUCLEOTIDE SEQUENCE [LARGE SCALE GENOMIC DNA]</scope>
    <source>
        <strain evidence="3">DSM 22951</strain>
    </source>
</reference>
<evidence type="ECO:0000313" key="3">
    <source>
        <dbReference type="Proteomes" id="UP000250028"/>
    </source>
</evidence>
<dbReference type="RefSeq" id="WP_211310356.1">
    <property type="nucleotide sequence ID" value="NZ_QGDN01000003.1"/>
</dbReference>
<sequence>MSTIALTAGAVIEQVQHLAAVAPQVTVPNPGAGSQPPGFSHFTTVMGWGKWIALGIFVLALIGGGVMMAVSGRRQGDGGEHVSKLGWILGGVMVSSAAVSLVGFLG</sequence>
<keyword evidence="1" id="KW-1133">Transmembrane helix</keyword>
<evidence type="ECO:0000256" key="1">
    <source>
        <dbReference type="SAM" id="Phobius"/>
    </source>
</evidence>
<accession>A0A2Y9BLU1</accession>
<keyword evidence="1" id="KW-0472">Membrane</keyword>
<gene>
    <name evidence="2" type="ORF">SAMN04489750_3922</name>
</gene>
<organism evidence="2 3">
    <name type="scientific">Branchiibius hedensis</name>
    <dbReference type="NCBI Taxonomy" id="672460"/>
    <lineage>
        <taxon>Bacteria</taxon>
        <taxon>Bacillati</taxon>
        <taxon>Actinomycetota</taxon>
        <taxon>Actinomycetes</taxon>
        <taxon>Micrococcales</taxon>
        <taxon>Dermacoccaceae</taxon>
        <taxon>Branchiibius</taxon>
    </lineage>
</organism>
<evidence type="ECO:0008006" key="4">
    <source>
        <dbReference type="Google" id="ProtNLM"/>
    </source>
</evidence>
<proteinExistence type="predicted"/>
<dbReference type="EMBL" id="UESZ01000003">
    <property type="protein sequence ID" value="SSA59107.1"/>
    <property type="molecule type" value="Genomic_DNA"/>
</dbReference>
<keyword evidence="1" id="KW-0812">Transmembrane</keyword>
<keyword evidence="3" id="KW-1185">Reference proteome</keyword>
<name>A0A2Y9BLU1_9MICO</name>
<dbReference type="Proteomes" id="UP000250028">
    <property type="component" value="Unassembled WGS sequence"/>
</dbReference>
<protein>
    <recommendedName>
        <fullName evidence="4">TrbC/VIRB2 family protein</fullName>
    </recommendedName>
</protein>
<dbReference type="AlphaFoldDB" id="A0A2Y9BLU1"/>
<evidence type="ECO:0000313" key="2">
    <source>
        <dbReference type="EMBL" id="SSA59107.1"/>
    </source>
</evidence>
<feature type="transmembrane region" description="Helical" evidence="1">
    <location>
        <begin position="48"/>
        <end position="70"/>
    </location>
</feature>
<feature type="transmembrane region" description="Helical" evidence="1">
    <location>
        <begin position="82"/>
        <end position="105"/>
    </location>
</feature>